<proteinExistence type="predicted"/>
<dbReference type="HOGENOM" id="CLU_155129_0_0_9"/>
<gene>
    <name evidence="1" type="ORF">HMPREF9498_01277</name>
</gene>
<reference evidence="1 2" key="1">
    <citation type="submission" date="2010-07" db="EMBL/GenBank/DDBJ databases">
        <authorList>
            <person name="Sid Ahmed O."/>
        </authorList>
    </citation>
    <scope>NUCLEOTIDE SEQUENCE [LARGE SCALE GENOMIC DNA]</scope>
    <source>
        <strain evidence="1 2">TX4248</strain>
    </source>
</reference>
<evidence type="ECO:0000313" key="1">
    <source>
        <dbReference type="EMBL" id="EFM83080.1"/>
    </source>
</evidence>
<dbReference type="AlphaFoldDB" id="A0A125W6W6"/>
<name>A0A125W6W6_ENTFL</name>
<dbReference type="Pfam" id="PF16067">
    <property type="entry name" value="DUF4809"/>
    <property type="match status" value="1"/>
</dbReference>
<dbReference type="EMBL" id="AEBR01000036">
    <property type="protein sequence ID" value="EFM83080.1"/>
    <property type="molecule type" value="Genomic_DNA"/>
</dbReference>
<dbReference type="RefSeq" id="WP_002364994.1">
    <property type="nucleotide sequence ID" value="NZ_GL454438.1"/>
</dbReference>
<accession>A0A125W6W6</accession>
<organism evidence="1 2">
    <name type="scientific">Enterococcus faecalis TX4248</name>
    <dbReference type="NCBI Taxonomy" id="749495"/>
    <lineage>
        <taxon>Bacteria</taxon>
        <taxon>Bacillati</taxon>
        <taxon>Bacillota</taxon>
        <taxon>Bacilli</taxon>
        <taxon>Lactobacillales</taxon>
        <taxon>Enterococcaceae</taxon>
        <taxon>Enterococcus</taxon>
    </lineage>
</organism>
<dbReference type="InterPro" id="IPR032080">
    <property type="entry name" value="DUF4809"/>
</dbReference>
<dbReference type="Proteomes" id="UP000004846">
    <property type="component" value="Unassembled WGS sequence"/>
</dbReference>
<evidence type="ECO:0000313" key="2">
    <source>
        <dbReference type="Proteomes" id="UP000004846"/>
    </source>
</evidence>
<comment type="caution">
    <text evidence="1">The sequence shown here is derived from an EMBL/GenBank/DDBJ whole genome shotgun (WGS) entry which is preliminary data.</text>
</comment>
<evidence type="ECO:0008006" key="3">
    <source>
        <dbReference type="Google" id="ProtNLM"/>
    </source>
</evidence>
<sequence>MGEETMQEAIITSTVDLTSGGCNACGLVEDTVYTLAMNGVDIPLDGLTVAHLVSAVVARNGFKQELQMDMLDDEYILYRKEDTAVTFKEAYNHLSYDNGSEKIQSKNKLEDLSKLFEQVNQILTTVFGIETVNFIIE</sequence>
<protein>
    <recommendedName>
        <fullName evidence="3">DUF4809 domain-containing protein</fullName>
    </recommendedName>
</protein>